<evidence type="ECO:0000313" key="1">
    <source>
        <dbReference type="EMBL" id="TQM41917.1"/>
    </source>
</evidence>
<evidence type="ECO:0000313" key="2">
    <source>
        <dbReference type="Proteomes" id="UP000320773"/>
    </source>
</evidence>
<organism evidence="1 2">
    <name type="scientific">Flavobacterium branchiophilum</name>
    <dbReference type="NCBI Taxonomy" id="55197"/>
    <lineage>
        <taxon>Bacteria</taxon>
        <taxon>Pseudomonadati</taxon>
        <taxon>Bacteroidota</taxon>
        <taxon>Flavobacteriia</taxon>
        <taxon>Flavobacteriales</taxon>
        <taxon>Flavobacteriaceae</taxon>
        <taxon>Flavobacterium</taxon>
    </lineage>
</organism>
<dbReference type="Proteomes" id="UP000320773">
    <property type="component" value="Unassembled WGS sequence"/>
</dbReference>
<evidence type="ECO:0008006" key="3">
    <source>
        <dbReference type="Google" id="ProtNLM"/>
    </source>
</evidence>
<reference evidence="1 2" key="1">
    <citation type="submission" date="2019-06" db="EMBL/GenBank/DDBJ databases">
        <title>Genomic Encyclopedia of Archaeal and Bacterial Type Strains, Phase II (KMG-II): from individual species to whole genera.</title>
        <authorList>
            <person name="Goeker M."/>
        </authorList>
    </citation>
    <scope>NUCLEOTIDE SEQUENCE [LARGE SCALE GENOMIC DNA]</scope>
    <source>
        <strain evidence="1 2">DSM 24789</strain>
    </source>
</reference>
<dbReference type="RefSeq" id="WP_089080988.1">
    <property type="nucleotide sequence ID" value="NZ_VFPJ01000001.1"/>
</dbReference>
<dbReference type="AlphaFoldDB" id="A0A543G756"/>
<dbReference type="InterPro" id="IPR036465">
    <property type="entry name" value="vWFA_dom_sf"/>
</dbReference>
<gene>
    <name evidence="1" type="ORF">BC670_2932</name>
</gene>
<name>A0A543G756_9FLAO</name>
<accession>A0A543G756</accession>
<proteinExistence type="predicted"/>
<dbReference type="EMBL" id="VFPJ01000001">
    <property type="protein sequence ID" value="TQM41917.1"/>
    <property type="molecule type" value="Genomic_DNA"/>
</dbReference>
<dbReference type="Gene3D" id="3.40.50.410">
    <property type="entry name" value="von Willebrand factor, type A domain"/>
    <property type="match status" value="1"/>
</dbReference>
<comment type="caution">
    <text evidence="1">The sequence shown here is derived from an EMBL/GenBank/DDBJ whole genome shotgun (WGS) entry which is preliminary data.</text>
</comment>
<protein>
    <recommendedName>
        <fullName evidence="3">VWFA domain-containing protein</fullName>
    </recommendedName>
</protein>
<sequence length="328" mass="36850">MSNTNLPSNTGSNSVNPIKSAGNIMSARNSALSATQYSNRITSTNPCAFVILIDQSYSMKDEIEDNRGGIKSKAEHLSLIVNQFLDEIILTCQKTEFIKDYFEILIIGYGKEDEDGNYKNIVEIAWEGKLKNKTWVSVNELRNGSIRKEIVTVPNPKKFGLREIQQEVNIWVEPTYGGNTPMKGAFELCYSFVEEWVGNNPNSFPPMVFNITDGEANDIEDYSELIEAADKIKSLETNDGKALLFNLLLSENSQNLKELPLFTERNIFEGNENEVTLFDMSSTIPNNLKKFIPSINNSIEDIKGVVFGNLETVLPFLNIGTYTLKNKI</sequence>
<dbReference type="SUPFAM" id="SSF53300">
    <property type="entry name" value="vWA-like"/>
    <property type="match status" value="1"/>
</dbReference>